<reference evidence="2 3" key="1">
    <citation type="submission" date="2016-07" db="EMBL/GenBank/DDBJ databases">
        <title>Pervasive Adenine N6-methylation of Active Genes in Fungi.</title>
        <authorList>
            <consortium name="DOE Joint Genome Institute"/>
            <person name="Mondo S.J."/>
            <person name="Dannebaum R.O."/>
            <person name="Kuo R.C."/>
            <person name="Labutti K."/>
            <person name="Haridas S."/>
            <person name="Kuo A."/>
            <person name="Salamov A."/>
            <person name="Ahrendt S.R."/>
            <person name="Lipzen A."/>
            <person name="Sullivan W."/>
            <person name="Andreopoulos W.B."/>
            <person name="Clum A."/>
            <person name="Lindquist E."/>
            <person name="Daum C."/>
            <person name="Ramamoorthy G.K."/>
            <person name="Gryganskyi A."/>
            <person name="Culley D."/>
            <person name="Magnuson J.K."/>
            <person name="James T.Y."/>
            <person name="O'Malley M.A."/>
            <person name="Stajich J.E."/>
            <person name="Spatafora J.W."/>
            <person name="Visel A."/>
            <person name="Grigoriev I.V."/>
        </authorList>
    </citation>
    <scope>NUCLEOTIDE SEQUENCE [LARGE SCALE GENOMIC DNA]</scope>
    <source>
        <strain evidence="2 3">NRRL 3116</strain>
    </source>
</reference>
<dbReference type="RefSeq" id="XP_021880887.1">
    <property type="nucleotide sequence ID" value="XM_022031054.1"/>
</dbReference>
<dbReference type="EMBL" id="MCFF01000021">
    <property type="protein sequence ID" value="ORZ14409.1"/>
    <property type="molecule type" value="Genomic_DNA"/>
</dbReference>
<dbReference type="Pfam" id="PF02752">
    <property type="entry name" value="Arrestin_C"/>
    <property type="match status" value="1"/>
</dbReference>
<evidence type="ECO:0000313" key="2">
    <source>
        <dbReference type="EMBL" id="ORZ14409.1"/>
    </source>
</evidence>
<feature type="domain" description="Arrestin C-terminal-like" evidence="1">
    <location>
        <begin position="96"/>
        <end position="238"/>
    </location>
</feature>
<keyword evidence="3" id="KW-1185">Reference proteome</keyword>
<protein>
    <recommendedName>
        <fullName evidence="1">Arrestin C-terminal-like domain-containing protein</fullName>
    </recommendedName>
</protein>
<dbReference type="OrthoDB" id="2333384at2759"/>
<evidence type="ECO:0000313" key="3">
    <source>
        <dbReference type="Proteomes" id="UP000193648"/>
    </source>
</evidence>
<gene>
    <name evidence="2" type="ORF">BCR41DRAFT_86916</name>
</gene>
<organism evidence="2 3">
    <name type="scientific">Lobosporangium transversale</name>
    <dbReference type="NCBI Taxonomy" id="64571"/>
    <lineage>
        <taxon>Eukaryota</taxon>
        <taxon>Fungi</taxon>
        <taxon>Fungi incertae sedis</taxon>
        <taxon>Mucoromycota</taxon>
        <taxon>Mortierellomycotina</taxon>
        <taxon>Mortierellomycetes</taxon>
        <taxon>Mortierellales</taxon>
        <taxon>Mortierellaceae</taxon>
        <taxon>Lobosporangium</taxon>
    </lineage>
</organism>
<dbReference type="GeneID" id="33572895"/>
<dbReference type="InParanoid" id="A0A1Y2GLF8"/>
<evidence type="ECO:0000259" key="1">
    <source>
        <dbReference type="Pfam" id="PF02752"/>
    </source>
</evidence>
<name>A0A1Y2GLF8_9FUNG</name>
<dbReference type="Proteomes" id="UP000193648">
    <property type="component" value="Unassembled WGS sequence"/>
</dbReference>
<dbReference type="AlphaFoldDB" id="A0A1Y2GLF8"/>
<comment type="caution">
    <text evidence="2">The sequence shown here is derived from an EMBL/GenBank/DDBJ whole genome shotgun (WGS) entry which is preliminary data.</text>
</comment>
<proteinExistence type="predicted"/>
<dbReference type="InterPro" id="IPR011022">
    <property type="entry name" value="Arrestin_C-like"/>
</dbReference>
<sequence>MKHWELDVERPKPGWIGKGSYARLCSVILDPLLPSSSESPFGSMRYYFEARLKGAKGFGITRSDWVVAQEVWILNSSLPFYNNISIDNPTAVHGIWRDALKYSISIPSDLLYLGQRVAVTVQLHPFNQGSVYEGDEVQVIYATFTLRELKTFRAQFVRDVHQTTEKVLNITVNTAWRQSVDGWRKTINLSLPSSPIMSPNMQTKFMDVAHTLAVMIEFRTVKISKIEKLKAQLDVQITAPCFAPTLPPDYGETTRHVESLLLLEPPAIDPNESLPGYSRYE</sequence>
<accession>A0A1Y2GLF8</accession>